<dbReference type="Pfam" id="PF01814">
    <property type="entry name" value="Hemerythrin"/>
    <property type="match status" value="1"/>
</dbReference>
<keyword evidence="4" id="KW-1185">Reference proteome</keyword>
<proteinExistence type="predicted"/>
<organism evidence="3 4">
    <name type="scientific">Saccharopolyspora spinosa</name>
    <dbReference type="NCBI Taxonomy" id="60894"/>
    <lineage>
        <taxon>Bacteria</taxon>
        <taxon>Bacillati</taxon>
        <taxon>Actinomycetota</taxon>
        <taxon>Actinomycetes</taxon>
        <taxon>Pseudonocardiales</taxon>
        <taxon>Pseudonocardiaceae</taxon>
        <taxon>Saccharopolyspora</taxon>
    </lineage>
</organism>
<gene>
    <name evidence="3" type="ORF">A8926_5670</name>
</gene>
<name>A0A2N3Y4B8_SACSN</name>
<dbReference type="CDD" id="cd12108">
    <property type="entry name" value="Hr-like"/>
    <property type="match status" value="1"/>
</dbReference>
<evidence type="ECO:0000256" key="1">
    <source>
        <dbReference type="SAM" id="MobiDB-lite"/>
    </source>
</evidence>
<dbReference type="PANTHER" id="PTHR35585">
    <property type="entry name" value="HHE DOMAIN PROTEIN (AFU_ORTHOLOGUE AFUA_4G00730)"/>
    <property type="match status" value="1"/>
</dbReference>
<feature type="compositionally biased region" description="Basic residues" evidence="1">
    <location>
        <begin position="151"/>
        <end position="160"/>
    </location>
</feature>
<dbReference type="Proteomes" id="UP000233786">
    <property type="component" value="Unassembled WGS sequence"/>
</dbReference>
<dbReference type="AlphaFoldDB" id="A0A2N3Y4B8"/>
<dbReference type="Gene3D" id="1.20.120.520">
    <property type="entry name" value="nmb1532 protein domain like"/>
    <property type="match status" value="1"/>
</dbReference>
<evidence type="ECO:0000313" key="3">
    <source>
        <dbReference type="EMBL" id="PKW17671.1"/>
    </source>
</evidence>
<sequence>MPQQGNVVDVLVADHRHVDEAFRDYENGGLSDRQRRDLVDHIITELVRHSVAEEQYLYPAVRQALPDGDQIADHEIHEHAEAEHVMKQLEGMDPAETEFDQLTRKLIEDIRHHVSDEENDLFPRLQQTCSAEQLRELGAQIIMAKDSAPTRPHRTARRRTCSWTPASG</sequence>
<evidence type="ECO:0000259" key="2">
    <source>
        <dbReference type="Pfam" id="PF01814"/>
    </source>
</evidence>
<dbReference type="RefSeq" id="WP_394377898.1">
    <property type="nucleotide sequence ID" value="NZ_CP171362.1"/>
</dbReference>
<comment type="caution">
    <text evidence="3">The sequence shown here is derived from an EMBL/GenBank/DDBJ whole genome shotgun (WGS) entry which is preliminary data.</text>
</comment>
<protein>
    <submittedName>
        <fullName evidence="3">Hemerythrin HHE cation binding domain-containing protein</fullName>
    </submittedName>
</protein>
<reference evidence="3" key="1">
    <citation type="submission" date="2017-12" db="EMBL/GenBank/DDBJ databases">
        <title>Sequencing the genomes of 1000 Actinobacteria strains.</title>
        <authorList>
            <person name="Klenk H.-P."/>
        </authorList>
    </citation>
    <scope>NUCLEOTIDE SEQUENCE [LARGE SCALE GENOMIC DNA]</scope>
    <source>
        <strain evidence="3">DSM 44228</strain>
    </source>
</reference>
<dbReference type="EMBL" id="PJNB01000001">
    <property type="protein sequence ID" value="PKW17671.1"/>
    <property type="molecule type" value="Genomic_DNA"/>
</dbReference>
<dbReference type="PANTHER" id="PTHR35585:SF1">
    <property type="entry name" value="HHE DOMAIN PROTEIN (AFU_ORTHOLOGUE AFUA_4G00730)"/>
    <property type="match status" value="1"/>
</dbReference>
<dbReference type="STRING" id="994479.GCA_000194155_05505"/>
<feature type="domain" description="Hemerythrin-like" evidence="2">
    <location>
        <begin position="7"/>
        <end position="125"/>
    </location>
</feature>
<dbReference type="InterPro" id="IPR012312">
    <property type="entry name" value="Hemerythrin-like"/>
</dbReference>
<accession>A0A2N3Y4B8</accession>
<evidence type="ECO:0000313" key="4">
    <source>
        <dbReference type="Proteomes" id="UP000233786"/>
    </source>
</evidence>
<feature type="region of interest" description="Disordered" evidence="1">
    <location>
        <begin position="148"/>
        <end position="168"/>
    </location>
</feature>